<name>A0A284RRL9_ARMOS</name>
<organism evidence="2 3">
    <name type="scientific">Armillaria ostoyae</name>
    <name type="common">Armillaria root rot fungus</name>
    <dbReference type="NCBI Taxonomy" id="47428"/>
    <lineage>
        <taxon>Eukaryota</taxon>
        <taxon>Fungi</taxon>
        <taxon>Dikarya</taxon>
        <taxon>Basidiomycota</taxon>
        <taxon>Agaricomycotina</taxon>
        <taxon>Agaricomycetes</taxon>
        <taxon>Agaricomycetidae</taxon>
        <taxon>Agaricales</taxon>
        <taxon>Marasmiineae</taxon>
        <taxon>Physalacriaceae</taxon>
        <taxon>Armillaria</taxon>
    </lineage>
</organism>
<feature type="compositionally biased region" description="Low complexity" evidence="1">
    <location>
        <begin position="21"/>
        <end position="33"/>
    </location>
</feature>
<evidence type="ECO:0000313" key="2">
    <source>
        <dbReference type="EMBL" id="SJL11411.1"/>
    </source>
</evidence>
<feature type="region of interest" description="Disordered" evidence="1">
    <location>
        <begin position="86"/>
        <end position="115"/>
    </location>
</feature>
<feature type="compositionally biased region" description="Basic and acidic residues" evidence="1">
    <location>
        <begin position="106"/>
        <end position="115"/>
    </location>
</feature>
<accession>A0A284RRL9</accession>
<feature type="region of interest" description="Disordered" evidence="1">
    <location>
        <begin position="131"/>
        <end position="181"/>
    </location>
</feature>
<evidence type="ECO:0000256" key="1">
    <source>
        <dbReference type="SAM" id="MobiDB-lite"/>
    </source>
</evidence>
<evidence type="ECO:0000313" key="3">
    <source>
        <dbReference type="Proteomes" id="UP000219338"/>
    </source>
</evidence>
<dbReference type="OMA" id="NRRWILQ"/>
<dbReference type="AlphaFoldDB" id="A0A284RRL9"/>
<gene>
    <name evidence="2" type="ORF">ARMOST_14814</name>
</gene>
<feature type="compositionally biased region" description="Basic residues" evidence="1">
    <location>
        <begin position="166"/>
        <end position="177"/>
    </location>
</feature>
<feature type="region of interest" description="Disordered" evidence="1">
    <location>
        <begin position="1"/>
        <end position="47"/>
    </location>
</feature>
<feature type="compositionally biased region" description="Polar residues" evidence="1">
    <location>
        <begin position="139"/>
        <end position="157"/>
    </location>
</feature>
<reference evidence="3" key="1">
    <citation type="journal article" date="2017" name="Nat. Ecol. Evol.">
        <title>Genome expansion and lineage-specific genetic innovations in the forest pathogenic fungi Armillaria.</title>
        <authorList>
            <person name="Sipos G."/>
            <person name="Prasanna A.N."/>
            <person name="Walter M.C."/>
            <person name="O'Connor E."/>
            <person name="Balint B."/>
            <person name="Krizsan K."/>
            <person name="Kiss B."/>
            <person name="Hess J."/>
            <person name="Varga T."/>
            <person name="Slot J."/>
            <person name="Riley R."/>
            <person name="Boka B."/>
            <person name="Rigling D."/>
            <person name="Barry K."/>
            <person name="Lee J."/>
            <person name="Mihaltcheva S."/>
            <person name="LaButti K."/>
            <person name="Lipzen A."/>
            <person name="Waldron R."/>
            <person name="Moloney N.M."/>
            <person name="Sperisen C."/>
            <person name="Kredics L."/>
            <person name="Vagvoelgyi C."/>
            <person name="Patrignani A."/>
            <person name="Fitzpatrick D."/>
            <person name="Nagy I."/>
            <person name="Doyle S."/>
            <person name="Anderson J.B."/>
            <person name="Grigoriev I.V."/>
            <person name="Gueldener U."/>
            <person name="Muensterkoetter M."/>
            <person name="Nagy L.G."/>
        </authorList>
    </citation>
    <scope>NUCLEOTIDE SEQUENCE [LARGE SCALE GENOMIC DNA]</scope>
    <source>
        <strain evidence="3">C18/9</strain>
    </source>
</reference>
<protein>
    <submittedName>
        <fullName evidence="2">Uncharacterized protein</fullName>
    </submittedName>
</protein>
<dbReference type="EMBL" id="FUEG01000014">
    <property type="protein sequence ID" value="SJL11411.1"/>
    <property type="molecule type" value="Genomic_DNA"/>
</dbReference>
<dbReference type="Proteomes" id="UP000219338">
    <property type="component" value="Unassembled WGS sequence"/>
</dbReference>
<keyword evidence="3" id="KW-1185">Reference proteome</keyword>
<dbReference type="OrthoDB" id="2963465at2759"/>
<feature type="compositionally biased region" description="Polar residues" evidence="1">
    <location>
        <begin position="1"/>
        <end position="12"/>
    </location>
</feature>
<sequence>MSPTAFQLTPSHILSDDATDADSLSSRTSSVRSYHLRSMSGSSDETMVAFPEEPKVKVASNKFRIKAQRSLSIRSAATTPAFLRLKRSSDVDRPPSPSLPSPVVDGLRRQRTDSTARKFVKTAGVLLRLKSIPKGQGEGSESNDLPTATTDSAQTVDSPKPPSKTRSSRSHTASHVRPKIDRPLNLRRPNSFTAFVDVEVEEDSEEDEVAKETRLLVAAMNRRWILQECQCPYDKKELKACVVSVNPLSTAQLFCAELFFSVLVDFFLRFIFPAPPYIDLFPQEPVAAIYAQYALCHLCHLCPPMPLMPIQAATALPSST</sequence>
<proteinExistence type="predicted"/>